<dbReference type="InterPro" id="IPR048136">
    <property type="entry name" value="STM3941-like"/>
</dbReference>
<gene>
    <name evidence="2" type="ORF">NCTC11661_01462</name>
</gene>
<dbReference type="EMBL" id="UFTJ01000003">
    <property type="protein sequence ID" value="SUV52273.1"/>
    <property type="molecule type" value="Genomic_DNA"/>
</dbReference>
<dbReference type="NCBIfam" id="NF041635">
    <property type="entry name" value="STM3941_fam"/>
    <property type="match status" value="1"/>
</dbReference>
<protein>
    <submittedName>
        <fullName evidence="2">Uncharacterized protein</fullName>
    </submittedName>
</protein>
<feature type="transmembrane region" description="Helical" evidence="1">
    <location>
        <begin position="12"/>
        <end position="32"/>
    </location>
</feature>
<organism evidence="2 3">
    <name type="scientific">Bergeyella zoohelcum</name>
    <dbReference type="NCBI Taxonomy" id="1015"/>
    <lineage>
        <taxon>Bacteria</taxon>
        <taxon>Pseudomonadati</taxon>
        <taxon>Bacteroidota</taxon>
        <taxon>Flavobacteriia</taxon>
        <taxon>Flavobacteriales</taxon>
        <taxon>Weeksellaceae</taxon>
        <taxon>Bergeyella</taxon>
    </lineage>
</organism>
<keyword evidence="1" id="KW-1133">Transmembrane helix</keyword>
<name>A0A380ZSG3_9FLAO</name>
<keyword evidence="1" id="KW-0472">Membrane</keyword>
<evidence type="ECO:0000313" key="3">
    <source>
        <dbReference type="Proteomes" id="UP000255515"/>
    </source>
</evidence>
<feature type="transmembrane region" description="Helical" evidence="1">
    <location>
        <begin position="44"/>
        <end position="62"/>
    </location>
</feature>
<sequence>MENIIKTKGNKFNFTWIGILLVIYVLILSPLAKHFVPIQSLRNSFVPFALLFLVIFEIIRFYKNKDKARLDALKISTEGITALIGPISKVGTIRWQDIQMVGVNPSMTDNSLIIKVKNPLDYIHKVNMDFQTKKKLRQYNAKFQTPIIIATDDLNIRPQALRDLIKKQIKF</sequence>
<keyword evidence="1" id="KW-0812">Transmembrane</keyword>
<accession>A0A380ZSG3</accession>
<evidence type="ECO:0000256" key="1">
    <source>
        <dbReference type="SAM" id="Phobius"/>
    </source>
</evidence>
<evidence type="ECO:0000313" key="2">
    <source>
        <dbReference type="EMBL" id="SUV52273.1"/>
    </source>
</evidence>
<dbReference type="Proteomes" id="UP000255515">
    <property type="component" value="Unassembled WGS sequence"/>
</dbReference>
<proteinExistence type="predicted"/>
<reference evidence="2 3" key="1">
    <citation type="submission" date="2018-06" db="EMBL/GenBank/DDBJ databases">
        <authorList>
            <consortium name="Pathogen Informatics"/>
            <person name="Doyle S."/>
        </authorList>
    </citation>
    <scope>NUCLEOTIDE SEQUENCE [LARGE SCALE GENOMIC DNA]</scope>
    <source>
        <strain evidence="2 3">NCTC11661</strain>
    </source>
</reference>
<dbReference type="AlphaFoldDB" id="A0A380ZSG3"/>
<dbReference type="RefSeq" id="WP_002664832.1">
    <property type="nucleotide sequence ID" value="NZ_UFTJ01000003.1"/>
</dbReference>